<evidence type="ECO:0000259" key="10">
    <source>
        <dbReference type="PROSITE" id="PS50011"/>
    </source>
</evidence>
<keyword evidence="12" id="KW-1185">Reference proteome</keyword>
<proteinExistence type="predicted"/>
<accession>A0A067T5P6</accession>
<dbReference type="SUPFAM" id="SSF56112">
    <property type="entry name" value="Protein kinase-like (PK-like)"/>
    <property type="match status" value="1"/>
</dbReference>
<evidence type="ECO:0000313" key="11">
    <source>
        <dbReference type="EMBL" id="KDR77682.1"/>
    </source>
</evidence>
<evidence type="ECO:0000256" key="7">
    <source>
        <dbReference type="ARBA" id="ARBA00047899"/>
    </source>
</evidence>
<evidence type="ECO:0000256" key="6">
    <source>
        <dbReference type="ARBA" id="ARBA00022840"/>
    </source>
</evidence>
<keyword evidence="6 9" id="KW-0067">ATP-binding</keyword>
<dbReference type="Pfam" id="PF00069">
    <property type="entry name" value="Pkinase"/>
    <property type="match status" value="2"/>
</dbReference>
<evidence type="ECO:0000256" key="2">
    <source>
        <dbReference type="ARBA" id="ARBA00022527"/>
    </source>
</evidence>
<gene>
    <name evidence="11" type="ORF">GALMADRAFT_224941</name>
</gene>
<dbReference type="InterPro" id="IPR051334">
    <property type="entry name" value="SRPK"/>
</dbReference>
<dbReference type="Gene3D" id="1.10.510.10">
    <property type="entry name" value="Transferase(Phosphotransferase) domain 1"/>
    <property type="match status" value="1"/>
</dbReference>
<evidence type="ECO:0000256" key="8">
    <source>
        <dbReference type="ARBA" id="ARBA00048679"/>
    </source>
</evidence>
<evidence type="ECO:0000256" key="1">
    <source>
        <dbReference type="ARBA" id="ARBA00012513"/>
    </source>
</evidence>
<evidence type="ECO:0000256" key="3">
    <source>
        <dbReference type="ARBA" id="ARBA00022679"/>
    </source>
</evidence>
<sequence length="350" mass="39349">MVKAPSWIFEPSDLDNIEDIELYRPGGFHPVHISDTLDSDRYQVVHKLGYGGFSTVWLCRDRHLHQYVAIKILTADESNRPLNREFDMLQQLEQLGVSSNHPGKEYVPLLTRHFQIDGPNGSHRCLVLRAAGPSISTLVQGRSVKGGWMGGDLARGLALQVTQGLAYLHLCGIGHGGSNVLIDITETEFHTWPQNQVYEIFGKPVTNPMRYISHAQSGDSASAPSYVVEPIDFSAVDTKYLDPRIQIIDLGQSFYLDTPPTEGVGTPIDYRAPELIFNEDPSSHSDVWALGCLIFEIRTGQTLFEAYFGNKNEVLTQMVNTLGNLPEPWWSAWDERREDVDKDVNYYRGD</sequence>
<dbReference type="Proteomes" id="UP000027222">
    <property type="component" value="Unassembled WGS sequence"/>
</dbReference>
<dbReference type="InterPro" id="IPR011009">
    <property type="entry name" value="Kinase-like_dom_sf"/>
</dbReference>
<feature type="domain" description="Protein kinase" evidence="10">
    <location>
        <begin position="42"/>
        <end position="350"/>
    </location>
</feature>
<comment type="catalytic activity">
    <reaction evidence="8">
        <text>L-seryl-[protein] + ATP = O-phospho-L-seryl-[protein] + ADP + H(+)</text>
        <dbReference type="Rhea" id="RHEA:17989"/>
        <dbReference type="Rhea" id="RHEA-COMP:9863"/>
        <dbReference type="Rhea" id="RHEA-COMP:11604"/>
        <dbReference type="ChEBI" id="CHEBI:15378"/>
        <dbReference type="ChEBI" id="CHEBI:29999"/>
        <dbReference type="ChEBI" id="CHEBI:30616"/>
        <dbReference type="ChEBI" id="CHEBI:83421"/>
        <dbReference type="ChEBI" id="CHEBI:456216"/>
        <dbReference type="EC" id="2.7.11.1"/>
    </reaction>
</comment>
<dbReference type="Gene3D" id="3.30.200.20">
    <property type="entry name" value="Phosphorylase Kinase, domain 1"/>
    <property type="match status" value="1"/>
</dbReference>
<dbReference type="STRING" id="685588.A0A067T5P6"/>
<keyword evidence="4 9" id="KW-0547">Nucleotide-binding</keyword>
<protein>
    <recommendedName>
        <fullName evidence="1">non-specific serine/threonine protein kinase</fullName>
        <ecNumber evidence="1">2.7.11.1</ecNumber>
    </recommendedName>
</protein>
<dbReference type="OrthoDB" id="5979581at2759"/>
<dbReference type="EMBL" id="KL142376">
    <property type="protein sequence ID" value="KDR77682.1"/>
    <property type="molecule type" value="Genomic_DNA"/>
</dbReference>
<keyword evidence="2" id="KW-0723">Serine/threonine-protein kinase</keyword>
<feature type="binding site" evidence="9">
    <location>
        <position position="71"/>
    </location>
    <ligand>
        <name>ATP</name>
        <dbReference type="ChEBI" id="CHEBI:30616"/>
    </ligand>
</feature>
<evidence type="ECO:0000313" key="12">
    <source>
        <dbReference type="Proteomes" id="UP000027222"/>
    </source>
</evidence>
<dbReference type="GO" id="GO:0050684">
    <property type="term" value="P:regulation of mRNA processing"/>
    <property type="evidence" value="ECO:0007669"/>
    <property type="project" value="TreeGrafter"/>
</dbReference>
<dbReference type="InterPro" id="IPR017441">
    <property type="entry name" value="Protein_kinase_ATP_BS"/>
</dbReference>
<dbReference type="PANTHER" id="PTHR47634">
    <property type="entry name" value="PROTEIN KINASE DOMAIN-CONTAINING PROTEIN-RELATED"/>
    <property type="match status" value="1"/>
</dbReference>
<keyword evidence="3" id="KW-0808">Transferase</keyword>
<dbReference type="InterPro" id="IPR000719">
    <property type="entry name" value="Prot_kinase_dom"/>
</dbReference>
<keyword evidence="5" id="KW-0418">Kinase</keyword>
<dbReference type="GO" id="GO:0004674">
    <property type="term" value="F:protein serine/threonine kinase activity"/>
    <property type="evidence" value="ECO:0007669"/>
    <property type="project" value="UniProtKB-KW"/>
</dbReference>
<dbReference type="GO" id="GO:0005524">
    <property type="term" value="F:ATP binding"/>
    <property type="evidence" value="ECO:0007669"/>
    <property type="project" value="UniProtKB-UniRule"/>
</dbReference>
<evidence type="ECO:0000256" key="5">
    <source>
        <dbReference type="ARBA" id="ARBA00022777"/>
    </source>
</evidence>
<evidence type="ECO:0000256" key="4">
    <source>
        <dbReference type="ARBA" id="ARBA00022741"/>
    </source>
</evidence>
<dbReference type="GO" id="GO:0000245">
    <property type="term" value="P:spliceosomal complex assembly"/>
    <property type="evidence" value="ECO:0007669"/>
    <property type="project" value="TreeGrafter"/>
</dbReference>
<dbReference type="HOGENOM" id="CLU_000288_81_2_1"/>
<dbReference type="PROSITE" id="PS00107">
    <property type="entry name" value="PROTEIN_KINASE_ATP"/>
    <property type="match status" value="1"/>
</dbReference>
<evidence type="ECO:0000256" key="9">
    <source>
        <dbReference type="PROSITE-ProRule" id="PRU10141"/>
    </source>
</evidence>
<dbReference type="EC" id="2.7.11.1" evidence="1"/>
<name>A0A067T5P6_GALM3</name>
<dbReference type="AlphaFoldDB" id="A0A067T5P6"/>
<reference evidence="12" key="1">
    <citation type="journal article" date="2014" name="Proc. Natl. Acad. Sci. U.S.A.">
        <title>Extensive sampling of basidiomycete genomes demonstrates inadequacy of the white-rot/brown-rot paradigm for wood decay fungi.</title>
        <authorList>
            <person name="Riley R."/>
            <person name="Salamov A.A."/>
            <person name="Brown D.W."/>
            <person name="Nagy L.G."/>
            <person name="Floudas D."/>
            <person name="Held B.W."/>
            <person name="Levasseur A."/>
            <person name="Lombard V."/>
            <person name="Morin E."/>
            <person name="Otillar R."/>
            <person name="Lindquist E.A."/>
            <person name="Sun H."/>
            <person name="LaButti K.M."/>
            <person name="Schmutz J."/>
            <person name="Jabbour D."/>
            <person name="Luo H."/>
            <person name="Baker S.E."/>
            <person name="Pisabarro A.G."/>
            <person name="Walton J.D."/>
            <person name="Blanchette R.A."/>
            <person name="Henrissat B."/>
            <person name="Martin F."/>
            <person name="Cullen D."/>
            <person name="Hibbett D.S."/>
            <person name="Grigoriev I.V."/>
        </authorList>
    </citation>
    <scope>NUCLEOTIDE SEQUENCE [LARGE SCALE GENOMIC DNA]</scope>
    <source>
        <strain evidence="12">CBS 339.88</strain>
    </source>
</reference>
<dbReference type="SMART" id="SM00220">
    <property type="entry name" value="S_TKc"/>
    <property type="match status" value="1"/>
</dbReference>
<organism evidence="11 12">
    <name type="scientific">Galerina marginata (strain CBS 339.88)</name>
    <dbReference type="NCBI Taxonomy" id="685588"/>
    <lineage>
        <taxon>Eukaryota</taxon>
        <taxon>Fungi</taxon>
        <taxon>Dikarya</taxon>
        <taxon>Basidiomycota</taxon>
        <taxon>Agaricomycotina</taxon>
        <taxon>Agaricomycetes</taxon>
        <taxon>Agaricomycetidae</taxon>
        <taxon>Agaricales</taxon>
        <taxon>Agaricineae</taxon>
        <taxon>Strophariaceae</taxon>
        <taxon>Galerina</taxon>
    </lineage>
</organism>
<comment type="catalytic activity">
    <reaction evidence="7">
        <text>L-threonyl-[protein] + ATP = O-phospho-L-threonyl-[protein] + ADP + H(+)</text>
        <dbReference type="Rhea" id="RHEA:46608"/>
        <dbReference type="Rhea" id="RHEA-COMP:11060"/>
        <dbReference type="Rhea" id="RHEA-COMP:11605"/>
        <dbReference type="ChEBI" id="CHEBI:15378"/>
        <dbReference type="ChEBI" id="CHEBI:30013"/>
        <dbReference type="ChEBI" id="CHEBI:30616"/>
        <dbReference type="ChEBI" id="CHEBI:61977"/>
        <dbReference type="ChEBI" id="CHEBI:456216"/>
        <dbReference type="EC" id="2.7.11.1"/>
    </reaction>
</comment>
<dbReference type="PROSITE" id="PS50011">
    <property type="entry name" value="PROTEIN_KINASE_DOM"/>
    <property type="match status" value="1"/>
</dbReference>
<dbReference type="PANTHER" id="PTHR47634:SF9">
    <property type="entry name" value="PROTEIN KINASE DOMAIN-CONTAINING PROTEIN-RELATED"/>
    <property type="match status" value="1"/>
</dbReference>